<organism evidence="1 2">
    <name type="scientific">Jiella sonneratiae</name>
    <dbReference type="NCBI Taxonomy" id="2816856"/>
    <lineage>
        <taxon>Bacteria</taxon>
        <taxon>Pseudomonadati</taxon>
        <taxon>Pseudomonadota</taxon>
        <taxon>Alphaproteobacteria</taxon>
        <taxon>Hyphomicrobiales</taxon>
        <taxon>Aurantimonadaceae</taxon>
        <taxon>Jiella</taxon>
    </lineage>
</organism>
<name>A0ABS3J166_9HYPH</name>
<proteinExistence type="predicted"/>
<reference evidence="1 2" key="1">
    <citation type="submission" date="2021-03" db="EMBL/GenBank/DDBJ databases">
        <title>Whole genome sequence of Jiella sp. MQZ13P-4.</title>
        <authorList>
            <person name="Tuo L."/>
        </authorList>
    </citation>
    <scope>NUCLEOTIDE SEQUENCE [LARGE SCALE GENOMIC DNA]</scope>
    <source>
        <strain evidence="1 2">MQZ13P-4</strain>
    </source>
</reference>
<gene>
    <name evidence="1" type="ORF">J1C47_07070</name>
</gene>
<comment type="caution">
    <text evidence="1">The sequence shown here is derived from an EMBL/GenBank/DDBJ whole genome shotgun (WGS) entry which is preliminary data.</text>
</comment>
<dbReference type="RefSeq" id="WP_207350033.1">
    <property type="nucleotide sequence ID" value="NZ_JAFMPY010000005.1"/>
</dbReference>
<protein>
    <recommendedName>
        <fullName evidence="3">PAS domain-containing protein</fullName>
    </recommendedName>
</protein>
<accession>A0ABS3J166</accession>
<sequence length="294" mass="32757">MLLQFPGRLDLVRERVGQASLCPSSWTPLLAAIDRILPGVESRLQRFDRNVARRGVTVRRVLSVANRTRLRYSDGGWQDECFPSLERGTIFRFDELERLARPELSSGEGKAGAGLILHDGAQQSWSLTLTVPAEAREAMLPTATALLQRLAEDLVPAFLVSHATGSPDQPTRDVIEGAWDHLSAPVVLLTRDMVIEASNVAAEDLLHETRYFRPRFFDDRLNLASREDELALEAAIGRLARRTRKTARVTLNGLRRSPPLSIRLQQAGSPVWRQQFVPELADTGHVLAIFAEAD</sequence>
<evidence type="ECO:0008006" key="3">
    <source>
        <dbReference type="Google" id="ProtNLM"/>
    </source>
</evidence>
<dbReference type="Proteomes" id="UP000664288">
    <property type="component" value="Unassembled WGS sequence"/>
</dbReference>
<evidence type="ECO:0000313" key="2">
    <source>
        <dbReference type="Proteomes" id="UP000664288"/>
    </source>
</evidence>
<dbReference type="EMBL" id="JAFMPY010000005">
    <property type="protein sequence ID" value="MBO0903399.1"/>
    <property type="molecule type" value="Genomic_DNA"/>
</dbReference>
<keyword evidence="2" id="KW-1185">Reference proteome</keyword>
<evidence type="ECO:0000313" key="1">
    <source>
        <dbReference type="EMBL" id="MBO0903399.1"/>
    </source>
</evidence>